<evidence type="ECO:0000256" key="1">
    <source>
        <dbReference type="ARBA" id="ARBA00005416"/>
    </source>
</evidence>
<name>A0A067FRY8_CITSI</name>
<evidence type="ECO:0000256" key="2">
    <source>
        <dbReference type="ARBA" id="ARBA00022473"/>
    </source>
</evidence>
<keyword evidence="3" id="KW-0221">Differentiation</keyword>
<dbReference type="PANTHER" id="PTHR34359">
    <property type="entry name" value="CLAVATA3/ESR (CLE)-RELATED PROTEIN 10"/>
    <property type="match status" value="1"/>
</dbReference>
<sequence length="92" mass="10576">MALRFSHLIFITLWLSLLLFLFHELYNFKSKINTNTKQSITTTTSNTIHYSLSKYPLINRKVPAADHGSAEIDPRYGVEKRLVPTGPNPLHH</sequence>
<evidence type="ECO:0000256" key="4">
    <source>
        <dbReference type="ARBA" id="ARBA00023278"/>
    </source>
</evidence>
<dbReference type="InterPro" id="IPR039618">
    <property type="entry name" value="CLE9-13"/>
</dbReference>
<dbReference type="EMBL" id="KK784891">
    <property type="protein sequence ID" value="KDO70113.1"/>
    <property type="molecule type" value="Genomic_DNA"/>
</dbReference>
<dbReference type="AlphaFoldDB" id="A0A067FRY8"/>
<dbReference type="STRING" id="2711.A0A067FRY8"/>
<keyword evidence="2" id="KW-0217">Developmental protein</keyword>
<evidence type="ECO:0000256" key="3">
    <source>
        <dbReference type="ARBA" id="ARBA00022782"/>
    </source>
</evidence>
<proteinExistence type="inferred from homology"/>
<feature type="chain" id="PRO_5001640492" evidence="5">
    <location>
        <begin position="28"/>
        <end position="92"/>
    </location>
</feature>
<evidence type="ECO:0000313" key="7">
    <source>
        <dbReference type="Proteomes" id="UP000027120"/>
    </source>
</evidence>
<keyword evidence="4" id="KW-0379">Hydroxylation</keyword>
<organism evidence="6 7">
    <name type="scientific">Citrus sinensis</name>
    <name type="common">Sweet orange</name>
    <name type="synonym">Citrus aurantium var. sinensis</name>
    <dbReference type="NCBI Taxonomy" id="2711"/>
    <lineage>
        <taxon>Eukaryota</taxon>
        <taxon>Viridiplantae</taxon>
        <taxon>Streptophyta</taxon>
        <taxon>Embryophyta</taxon>
        <taxon>Tracheophyta</taxon>
        <taxon>Spermatophyta</taxon>
        <taxon>Magnoliopsida</taxon>
        <taxon>eudicotyledons</taxon>
        <taxon>Gunneridae</taxon>
        <taxon>Pentapetalae</taxon>
        <taxon>rosids</taxon>
        <taxon>malvids</taxon>
        <taxon>Sapindales</taxon>
        <taxon>Rutaceae</taxon>
        <taxon>Aurantioideae</taxon>
        <taxon>Citrus</taxon>
    </lineage>
</organism>
<gene>
    <name evidence="6" type="ORF">CISIN_1g039551mg</name>
</gene>
<feature type="signal peptide" evidence="5">
    <location>
        <begin position="1"/>
        <end position="27"/>
    </location>
</feature>
<reference evidence="6 7" key="1">
    <citation type="submission" date="2014-04" db="EMBL/GenBank/DDBJ databases">
        <authorList>
            <consortium name="International Citrus Genome Consortium"/>
            <person name="Gmitter F."/>
            <person name="Chen C."/>
            <person name="Farmerie W."/>
            <person name="Harkins T."/>
            <person name="Desany B."/>
            <person name="Mohiuddin M."/>
            <person name="Kodira C."/>
            <person name="Borodovsky M."/>
            <person name="Lomsadze A."/>
            <person name="Burns P."/>
            <person name="Jenkins J."/>
            <person name="Prochnik S."/>
            <person name="Shu S."/>
            <person name="Chapman J."/>
            <person name="Pitluck S."/>
            <person name="Schmutz J."/>
            <person name="Rokhsar D."/>
        </authorList>
    </citation>
    <scope>NUCLEOTIDE SEQUENCE</scope>
</reference>
<accession>A0A067FRY8</accession>
<dbReference type="GO" id="GO:0030154">
    <property type="term" value="P:cell differentiation"/>
    <property type="evidence" value="ECO:0007669"/>
    <property type="project" value="UniProtKB-KW"/>
</dbReference>
<keyword evidence="5" id="KW-0732">Signal</keyword>
<dbReference type="Proteomes" id="UP000027120">
    <property type="component" value="Unassembled WGS sequence"/>
</dbReference>
<dbReference type="PANTHER" id="PTHR34359:SF5">
    <property type="entry name" value="CLAVATA3_ESR (CLE)-RELATED PROTEIN 9"/>
    <property type="match status" value="1"/>
</dbReference>
<keyword evidence="7" id="KW-1185">Reference proteome</keyword>
<evidence type="ECO:0000256" key="5">
    <source>
        <dbReference type="SAM" id="SignalP"/>
    </source>
</evidence>
<protein>
    <submittedName>
        <fullName evidence="6">Uncharacterized protein</fullName>
    </submittedName>
</protein>
<evidence type="ECO:0000313" key="6">
    <source>
        <dbReference type="EMBL" id="KDO70113.1"/>
    </source>
</evidence>
<comment type="similarity">
    <text evidence="1">Belongs to the CLV3/ESR signal peptide family.</text>
</comment>